<evidence type="ECO:0000256" key="4">
    <source>
        <dbReference type="ARBA" id="ARBA00022989"/>
    </source>
</evidence>
<feature type="transmembrane region" description="Helical" evidence="7">
    <location>
        <begin position="112"/>
        <end position="138"/>
    </location>
</feature>
<dbReference type="InterPro" id="IPR017778">
    <property type="entry name" value="ABC_transptr_urea_perm_UrtC"/>
</dbReference>
<keyword evidence="4 7" id="KW-1133">Transmembrane helix</keyword>
<comment type="caution">
    <text evidence="8">The sequence shown here is derived from an EMBL/GenBank/DDBJ whole genome shotgun (WGS) entry which is preliminary data.</text>
</comment>
<dbReference type="GO" id="GO:0005886">
    <property type="term" value="C:plasma membrane"/>
    <property type="evidence" value="ECO:0007669"/>
    <property type="project" value="UniProtKB-SubCell"/>
</dbReference>
<feature type="transmembrane region" description="Helical" evidence="7">
    <location>
        <begin position="315"/>
        <end position="333"/>
    </location>
</feature>
<evidence type="ECO:0000256" key="1">
    <source>
        <dbReference type="ARBA" id="ARBA00004429"/>
    </source>
</evidence>
<feature type="transmembrane region" description="Helical" evidence="7">
    <location>
        <begin position="277"/>
        <end position="303"/>
    </location>
</feature>
<keyword evidence="9" id="KW-1185">Reference proteome</keyword>
<feature type="transmembrane region" description="Helical" evidence="7">
    <location>
        <begin position="145"/>
        <end position="163"/>
    </location>
</feature>
<dbReference type="CDD" id="cd06581">
    <property type="entry name" value="TM_PBP1_LivM_like"/>
    <property type="match status" value="1"/>
</dbReference>
<evidence type="ECO:0000256" key="2">
    <source>
        <dbReference type="ARBA" id="ARBA00022475"/>
    </source>
</evidence>
<dbReference type="EMBL" id="AYKH01000043">
    <property type="protein sequence ID" value="ROO24199.1"/>
    <property type="molecule type" value="Genomic_DNA"/>
</dbReference>
<keyword evidence="3 7" id="KW-0812">Transmembrane</keyword>
<feature type="transmembrane region" description="Helical" evidence="7">
    <location>
        <begin position="35"/>
        <end position="56"/>
    </location>
</feature>
<dbReference type="InterPro" id="IPR001851">
    <property type="entry name" value="ABC_transp_permease"/>
</dbReference>
<dbReference type="RefSeq" id="WP_123632214.1">
    <property type="nucleotide sequence ID" value="NZ_AYKH01000043.1"/>
</dbReference>
<dbReference type="Proteomes" id="UP000283993">
    <property type="component" value="Unassembled WGS sequence"/>
</dbReference>
<dbReference type="Pfam" id="PF02653">
    <property type="entry name" value="BPD_transp_2"/>
    <property type="match status" value="1"/>
</dbReference>
<dbReference type="InterPro" id="IPR043428">
    <property type="entry name" value="LivM-like"/>
</dbReference>
<evidence type="ECO:0000313" key="8">
    <source>
        <dbReference type="EMBL" id="ROO24199.1"/>
    </source>
</evidence>
<feature type="compositionally biased region" description="Low complexity" evidence="6">
    <location>
        <begin position="363"/>
        <end position="375"/>
    </location>
</feature>
<evidence type="ECO:0000256" key="3">
    <source>
        <dbReference type="ARBA" id="ARBA00022692"/>
    </source>
</evidence>
<dbReference type="PANTHER" id="PTHR30482">
    <property type="entry name" value="HIGH-AFFINITY BRANCHED-CHAIN AMINO ACID TRANSPORT SYSTEM PERMEASE"/>
    <property type="match status" value="1"/>
</dbReference>
<sequence length="375" mass="41003">MNGNIYHDKRAQWVVYIVFFVSLGLIPVMQADPFLLNQLAVFGIYGLLAMSISLCWGTGGILNLGQGIAFGMGAYGMAMTMQMQSQDPEFSPLPSFMSTNGLEQLPWFWEPFWSTGGGIFLALAVPTIFSLIFGALMFQARVSGPFFAIMSLAMLSAFYILVLDMQPYTNGANGISPRMPLEVAGYSLDPYSPAAYWLIFGLLFSLTVLAKLLNQSKFGQIVRALREDPERVRFLGYNVALYETLIYAISAFIAAVAGCCFTILIQYVSPDQFDVVFSITMVIWAAVGGRLSLIGAIIGAFLIQGSESYLGDQFLNSWHLILGFFFVIIVRFLPNGLAGLLEMLLAKRSRSSTEESPPHGRAKSPAAANAEKAGV</sequence>
<feature type="transmembrane region" description="Helical" evidence="7">
    <location>
        <begin position="12"/>
        <end position="29"/>
    </location>
</feature>
<organism evidence="8 9">
    <name type="scientific">Salinisphaera orenii MK-B5</name>
    <dbReference type="NCBI Taxonomy" id="856730"/>
    <lineage>
        <taxon>Bacteria</taxon>
        <taxon>Pseudomonadati</taxon>
        <taxon>Pseudomonadota</taxon>
        <taxon>Gammaproteobacteria</taxon>
        <taxon>Salinisphaerales</taxon>
        <taxon>Salinisphaeraceae</taxon>
        <taxon>Salinisphaera</taxon>
    </lineage>
</organism>
<feature type="region of interest" description="Disordered" evidence="6">
    <location>
        <begin position="352"/>
        <end position="375"/>
    </location>
</feature>
<proteinExistence type="predicted"/>
<keyword evidence="2" id="KW-1003">Cell membrane</keyword>
<feature type="transmembrane region" description="Helical" evidence="7">
    <location>
        <begin position="234"/>
        <end position="265"/>
    </location>
</feature>
<accession>A0A423PEY7</accession>
<keyword evidence="5 7" id="KW-0472">Membrane</keyword>
<evidence type="ECO:0000256" key="5">
    <source>
        <dbReference type="ARBA" id="ARBA00023136"/>
    </source>
</evidence>
<evidence type="ECO:0000256" key="6">
    <source>
        <dbReference type="SAM" id="MobiDB-lite"/>
    </source>
</evidence>
<dbReference type="NCBIfam" id="TIGR03408">
    <property type="entry name" value="urea_trans_UrtC"/>
    <property type="match status" value="1"/>
</dbReference>
<dbReference type="AlphaFoldDB" id="A0A423PEY7"/>
<evidence type="ECO:0000256" key="7">
    <source>
        <dbReference type="SAM" id="Phobius"/>
    </source>
</evidence>
<reference evidence="8 9" key="1">
    <citation type="submission" date="2013-10" db="EMBL/GenBank/DDBJ databases">
        <title>Salinisphaera orenii MK-B5 Genome Sequencing.</title>
        <authorList>
            <person name="Lai Q."/>
            <person name="Li C."/>
            <person name="Shao Z."/>
        </authorList>
    </citation>
    <scope>NUCLEOTIDE SEQUENCE [LARGE SCALE GENOMIC DNA]</scope>
    <source>
        <strain evidence="8 9">MK-B5</strain>
    </source>
</reference>
<gene>
    <name evidence="8" type="ORF">SAOR_15420</name>
</gene>
<feature type="transmembrane region" description="Helical" evidence="7">
    <location>
        <begin position="194"/>
        <end position="213"/>
    </location>
</feature>
<dbReference type="GO" id="GO:0015658">
    <property type="term" value="F:branched-chain amino acid transmembrane transporter activity"/>
    <property type="evidence" value="ECO:0007669"/>
    <property type="project" value="InterPro"/>
</dbReference>
<dbReference type="PANTHER" id="PTHR30482:SF4">
    <property type="entry name" value="SLR1201 PROTEIN"/>
    <property type="match status" value="1"/>
</dbReference>
<evidence type="ECO:0000313" key="9">
    <source>
        <dbReference type="Proteomes" id="UP000283993"/>
    </source>
</evidence>
<feature type="transmembrane region" description="Helical" evidence="7">
    <location>
        <begin position="68"/>
        <end position="85"/>
    </location>
</feature>
<name>A0A423PEY7_9GAMM</name>
<comment type="subcellular location">
    <subcellularLocation>
        <location evidence="1">Cell inner membrane</location>
        <topology evidence="1">Multi-pass membrane protein</topology>
    </subcellularLocation>
</comment>
<protein>
    <submittedName>
        <fullName evidence="8">Urea ABC transporter permease</fullName>
    </submittedName>
</protein>